<reference evidence="10" key="1">
    <citation type="submission" date="2018-02" db="EMBL/GenBank/DDBJ databases">
        <authorList>
            <person name="Cohen D.B."/>
            <person name="Kent A.D."/>
        </authorList>
    </citation>
    <scope>NUCLEOTIDE SEQUENCE</scope>
</reference>
<dbReference type="InterPro" id="IPR045249">
    <property type="entry name" value="HARBI1-like"/>
</dbReference>
<evidence type="ECO:0000256" key="5">
    <source>
        <dbReference type="ARBA" id="ARBA00022723"/>
    </source>
</evidence>
<dbReference type="AlphaFoldDB" id="A0A2N9GJ44"/>
<name>A0A2N9GJ44_FAGSY</name>
<proteinExistence type="inferred from homology"/>
<dbReference type="PANTHER" id="PTHR22930">
    <property type="match status" value="1"/>
</dbReference>
<protein>
    <recommendedName>
        <fullName evidence="9">DDE Tnp4 domain-containing protein</fullName>
    </recommendedName>
</protein>
<evidence type="ECO:0000256" key="1">
    <source>
        <dbReference type="ARBA" id="ARBA00001968"/>
    </source>
</evidence>
<dbReference type="GO" id="GO:0046872">
    <property type="term" value="F:metal ion binding"/>
    <property type="evidence" value="ECO:0007669"/>
    <property type="project" value="UniProtKB-KW"/>
</dbReference>
<accession>A0A2N9GJ44</accession>
<comment type="subcellular location">
    <subcellularLocation>
        <location evidence="2">Nucleus</location>
    </subcellularLocation>
</comment>
<feature type="domain" description="DDE Tnp4" evidence="9">
    <location>
        <begin position="228"/>
        <end position="391"/>
    </location>
</feature>
<keyword evidence="6" id="KW-0378">Hydrolase</keyword>
<dbReference type="EMBL" id="OIVN01002313">
    <property type="protein sequence ID" value="SPD02497.1"/>
    <property type="molecule type" value="Genomic_DNA"/>
</dbReference>
<evidence type="ECO:0000256" key="8">
    <source>
        <dbReference type="SAM" id="MobiDB-lite"/>
    </source>
</evidence>
<evidence type="ECO:0000256" key="2">
    <source>
        <dbReference type="ARBA" id="ARBA00004123"/>
    </source>
</evidence>
<evidence type="ECO:0000256" key="7">
    <source>
        <dbReference type="ARBA" id="ARBA00023242"/>
    </source>
</evidence>
<dbReference type="InterPro" id="IPR027806">
    <property type="entry name" value="HARBI1_dom"/>
</dbReference>
<keyword evidence="4" id="KW-0540">Nuclease</keyword>
<evidence type="ECO:0000313" key="10">
    <source>
        <dbReference type="EMBL" id="SPD02497.1"/>
    </source>
</evidence>
<dbReference type="GO" id="GO:0004518">
    <property type="term" value="F:nuclease activity"/>
    <property type="evidence" value="ECO:0007669"/>
    <property type="project" value="UniProtKB-KW"/>
</dbReference>
<evidence type="ECO:0000259" key="9">
    <source>
        <dbReference type="Pfam" id="PF13359"/>
    </source>
</evidence>
<dbReference type="PANTHER" id="PTHR22930:SF221">
    <property type="entry name" value="NUCLEASE HARBI1"/>
    <property type="match status" value="1"/>
</dbReference>
<sequence length="459" mass="52583">MSTPPVVDLDRELVNLWPHGEQDDYNFHDGNGNSEMTTELNDADDAKLWPPNVEKLFIQLMVEEMVKGNMQEETNTVSSNDEVWMNVLTAMPKAKEFRRKRCENYIQLGTLFNKTTATSVMEFASTQNLTNTDEELELDERFITTGTRPEKRAKSGGTTKSKKSARKGERISEMTDAINNFVYITEKRNETREARHAAKYTTRAANTTASSAHPLIKTTPPVDDCSAIDGTHVSASVLAMKKTSCRGRKHVITQNVMCAVNFDMRFTFVYSGWEGSANDSRVFENAILSDDMVFPWTVEGSYYLVDSGYPLGGCFMPPHKSVRYHAQEYRGRHRQPRSAVELFNYRHSSLRMVVERTFGVLKARFLIFYHMPNYSVARQRMIVTACCTIHNFIRLHQRNDKLFLEWENKDIPTNDDGGIHGPQDMNDWRLRQVEAVSETAQREMRNLRDGITTAMWAGH</sequence>
<comment type="cofactor">
    <cofactor evidence="1">
        <name>a divalent metal cation</name>
        <dbReference type="ChEBI" id="CHEBI:60240"/>
    </cofactor>
</comment>
<dbReference type="GO" id="GO:0005634">
    <property type="term" value="C:nucleus"/>
    <property type="evidence" value="ECO:0007669"/>
    <property type="project" value="UniProtKB-SubCell"/>
</dbReference>
<gene>
    <name evidence="10" type="ORF">FSB_LOCUS30379</name>
</gene>
<evidence type="ECO:0000256" key="6">
    <source>
        <dbReference type="ARBA" id="ARBA00022801"/>
    </source>
</evidence>
<evidence type="ECO:0000256" key="3">
    <source>
        <dbReference type="ARBA" id="ARBA00006958"/>
    </source>
</evidence>
<keyword evidence="5" id="KW-0479">Metal-binding</keyword>
<keyword evidence="7" id="KW-0539">Nucleus</keyword>
<organism evidence="10">
    <name type="scientific">Fagus sylvatica</name>
    <name type="common">Beechnut</name>
    <dbReference type="NCBI Taxonomy" id="28930"/>
    <lineage>
        <taxon>Eukaryota</taxon>
        <taxon>Viridiplantae</taxon>
        <taxon>Streptophyta</taxon>
        <taxon>Embryophyta</taxon>
        <taxon>Tracheophyta</taxon>
        <taxon>Spermatophyta</taxon>
        <taxon>Magnoliopsida</taxon>
        <taxon>eudicotyledons</taxon>
        <taxon>Gunneridae</taxon>
        <taxon>Pentapetalae</taxon>
        <taxon>rosids</taxon>
        <taxon>fabids</taxon>
        <taxon>Fagales</taxon>
        <taxon>Fagaceae</taxon>
        <taxon>Fagus</taxon>
    </lineage>
</organism>
<dbReference type="GO" id="GO:0016787">
    <property type="term" value="F:hydrolase activity"/>
    <property type="evidence" value="ECO:0007669"/>
    <property type="project" value="UniProtKB-KW"/>
</dbReference>
<comment type="similarity">
    <text evidence="3">Belongs to the HARBI1 family.</text>
</comment>
<evidence type="ECO:0000256" key="4">
    <source>
        <dbReference type="ARBA" id="ARBA00022722"/>
    </source>
</evidence>
<dbReference type="Pfam" id="PF13359">
    <property type="entry name" value="DDE_Tnp_4"/>
    <property type="match status" value="1"/>
</dbReference>
<feature type="region of interest" description="Disordered" evidence="8">
    <location>
        <begin position="144"/>
        <end position="171"/>
    </location>
</feature>